<keyword evidence="2" id="KW-1185">Reference proteome</keyword>
<dbReference type="OrthoDB" id="1442191at2"/>
<dbReference type="EMBL" id="FNZN01000001">
    <property type="protein sequence ID" value="SEK47061.1"/>
    <property type="molecule type" value="Genomic_DNA"/>
</dbReference>
<dbReference type="AlphaFoldDB" id="A0A1H7H9Y2"/>
<gene>
    <name evidence="1" type="ORF">SAMN04488008_101540</name>
</gene>
<dbReference type="Proteomes" id="UP000198990">
    <property type="component" value="Unassembled WGS sequence"/>
</dbReference>
<evidence type="ECO:0000313" key="2">
    <source>
        <dbReference type="Proteomes" id="UP000198990"/>
    </source>
</evidence>
<accession>A0A1H7H9Y2</accession>
<protein>
    <submittedName>
        <fullName evidence="1">Uncharacterized protein</fullName>
    </submittedName>
</protein>
<sequence length="117" mass="13961">MAVIEEDLEKVFHFLVDEFRFEKMPEYSHVREVYNDYWKNNLVVKFIYDGTLRINISKQIFYKQEVYFSEKNHNSIMSLQNKISAAELNTLYNNPGNFEGQAKLIEDILKSNKNILD</sequence>
<organism evidence="1 2">
    <name type="scientific">Maribacter orientalis</name>
    <dbReference type="NCBI Taxonomy" id="228957"/>
    <lineage>
        <taxon>Bacteria</taxon>
        <taxon>Pseudomonadati</taxon>
        <taxon>Bacteroidota</taxon>
        <taxon>Flavobacteriia</taxon>
        <taxon>Flavobacteriales</taxon>
        <taxon>Flavobacteriaceae</taxon>
        <taxon>Maribacter</taxon>
    </lineage>
</organism>
<name>A0A1H7H9Y2_9FLAO</name>
<dbReference type="RefSeq" id="WP_091619466.1">
    <property type="nucleotide sequence ID" value="NZ_FNZN01000001.1"/>
</dbReference>
<evidence type="ECO:0000313" key="1">
    <source>
        <dbReference type="EMBL" id="SEK47061.1"/>
    </source>
</evidence>
<reference evidence="2" key="1">
    <citation type="submission" date="2016-10" db="EMBL/GenBank/DDBJ databases">
        <authorList>
            <person name="Varghese N."/>
            <person name="Submissions S."/>
        </authorList>
    </citation>
    <scope>NUCLEOTIDE SEQUENCE [LARGE SCALE GENOMIC DNA]</scope>
    <source>
        <strain evidence="2">DSM 16471</strain>
    </source>
</reference>
<dbReference type="STRING" id="228957.SAMN04488008_101540"/>
<proteinExistence type="predicted"/>